<dbReference type="EMBL" id="FNFI01000013">
    <property type="protein sequence ID" value="SDK67467.1"/>
    <property type="molecule type" value="Genomic_DNA"/>
</dbReference>
<keyword evidence="5 6" id="KW-0804">Transcription</keyword>
<feature type="compositionally biased region" description="Acidic residues" evidence="7">
    <location>
        <begin position="123"/>
        <end position="151"/>
    </location>
</feature>
<keyword evidence="12" id="KW-1185">Reference proteome</keyword>
<accession>A0A1G9DUC3</accession>
<dbReference type="HAMAP" id="MF_00357">
    <property type="entry name" value="RNApol_bact_RpoE"/>
    <property type="match status" value="1"/>
</dbReference>
<keyword evidence="4 6" id="KW-0548">Nucleotidyltransferase</keyword>
<evidence type="ECO:0000256" key="4">
    <source>
        <dbReference type="ARBA" id="ARBA00022695"/>
    </source>
</evidence>
<protein>
    <recommendedName>
        <fullName evidence="6">Probable DNA-directed RNA polymerase subunit delta</fullName>
    </recommendedName>
    <alternativeName>
        <fullName evidence="6">RNAP delta factor</fullName>
    </alternativeName>
</protein>
<dbReference type="Proteomes" id="UP001519348">
    <property type="component" value="Unassembled WGS sequence"/>
</dbReference>
<dbReference type="InterPro" id="IPR038087">
    <property type="entry name" value="RNAP_delta_N_dom_sf"/>
</dbReference>
<dbReference type="RefSeq" id="WP_092599649.1">
    <property type="nucleotide sequence ID" value="NZ_BMCN01000003.1"/>
</dbReference>
<comment type="subunit">
    <text evidence="6">RNAP is composed of a core of 2 alpha, a beta and a beta' subunits. The core is associated with a delta subunit and one of several sigma factors.</text>
</comment>
<dbReference type="NCBIfam" id="TIGR04567">
    <property type="entry name" value="RNAP_delt_lowGC"/>
    <property type="match status" value="1"/>
</dbReference>
<feature type="region of interest" description="Disordered" evidence="7">
    <location>
        <begin position="106"/>
        <end position="169"/>
    </location>
</feature>
<dbReference type="AlphaFoldDB" id="A0A1G9DUC3"/>
<keyword evidence="3 6" id="KW-0808">Transferase</keyword>
<dbReference type="GO" id="GO:0003899">
    <property type="term" value="F:DNA-directed RNA polymerase activity"/>
    <property type="evidence" value="ECO:0007669"/>
    <property type="project" value="UniProtKB-UniRule"/>
</dbReference>
<sequence length="169" mass="19655">MRLDSYTKEMMDEHSFIDMSHIYLEDKGTETNLYEMVDKFKEVGNYTEGEVEDRILQFYTDLNTDGRFLSTDDGVWGLREWYSVDDINDKVAPTIHKIEVAAEDDFIEEEADADYPGAKELGEEQEEIDGALHGEDDEEDIDSKDADDEIQFDEKEKLEDEYDDEADAY</sequence>
<dbReference type="EMBL" id="JAGGKN010000003">
    <property type="protein sequence ID" value="MBP1952169.1"/>
    <property type="molecule type" value="Genomic_DNA"/>
</dbReference>
<dbReference type="InterPro" id="IPR029757">
    <property type="entry name" value="RpoE"/>
</dbReference>
<evidence type="ECO:0000313" key="11">
    <source>
        <dbReference type="Proteomes" id="UP000242700"/>
    </source>
</evidence>
<feature type="compositionally biased region" description="Acidic residues" evidence="7">
    <location>
        <begin position="159"/>
        <end position="169"/>
    </location>
</feature>
<evidence type="ECO:0000313" key="9">
    <source>
        <dbReference type="EMBL" id="MBP1952169.1"/>
    </source>
</evidence>
<reference evidence="9 12" key="3">
    <citation type="submission" date="2021-03" db="EMBL/GenBank/DDBJ databases">
        <title>Genomic Encyclopedia of Type Strains, Phase IV (KMG-IV): sequencing the most valuable type-strain genomes for metagenomic binning, comparative biology and taxonomic classification.</title>
        <authorList>
            <person name="Goeker M."/>
        </authorList>
    </citation>
    <scope>NUCLEOTIDE SEQUENCE [LARGE SCALE GENOMIC DNA]</scope>
    <source>
        <strain evidence="9 12">DSM 22420</strain>
    </source>
</reference>
<dbReference type="STRING" id="586411.SAMN05216187_11360"/>
<dbReference type="GO" id="GO:0006351">
    <property type="term" value="P:DNA-templated transcription"/>
    <property type="evidence" value="ECO:0007669"/>
    <property type="project" value="InterPro"/>
</dbReference>
<organism evidence="10 11">
    <name type="scientific">Jeotgalicoccus aerolatus</name>
    <dbReference type="NCBI Taxonomy" id="709510"/>
    <lineage>
        <taxon>Bacteria</taxon>
        <taxon>Bacillati</taxon>
        <taxon>Bacillota</taxon>
        <taxon>Bacilli</taxon>
        <taxon>Bacillales</taxon>
        <taxon>Staphylococcaceae</taxon>
        <taxon>Jeotgalicoccus</taxon>
    </lineage>
</organism>
<gene>
    <name evidence="6" type="primary">rpoE</name>
    <name evidence="9" type="ORF">J2Z27_001208</name>
    <name evidence="10" type="ORF">SAMN05216187_11360</name>
</gene>
<evidence type="ECO:0000256" key="6">
    <source>
        <dbReference type="HAMAP-Rule" id="MF_00357"/>
    </source>
</evidence>
<evidence type="ECO:0000256" key="3">
    <source>
        <dbReference type="ARBA" id="ARBA00022679"/>
    </source>
</evidence>
<dbReference type="GO" id="GO:0006355">
    <property type="term" value="P:regulation of DNA-templated transcription"/>
    <property type="evidence" value="ECO:0007669"/>
    <property type="project" value="UniProtKB-UniRule"/>
</dbReference>
<name>A0A1G9DUC3_9STAP</name>
<dbReference type="PROSITE" id="PS51913">
    <property type="entry name" value="HTH_HARE"/>
    <property type="match status" value="1"/>
</dbReference>
<keyword evidence="2 6" id="KW-0240">DNA-directed RNA polymerase</keyword>
<dbReference type="InterPro" id="IPR007759">
    <property type="entry name" value="Asxl_HARE-HTH"/>
</dbReference>
<comment type="function">
    <text evidence="6">Participates in both the initiation and recycling phases of transcription. In the presence of the delta subunit, RNAP displays an increased specificity of transcription, a decreased affinity for nucleic acids, and an increased efficiency of RNA synthesis because of enhanced recycling.</text>
</comment>
<evidence type="ECO:0000313" key="10">
    <source>
        <dbReference type="EMBL" id="SDK67467.1"/>
    </source>
</evidence>
<evidence type="ECO:0000256" key="7">
    <source>
        <dbReference type="SAM" id="MobiDB-lite"/>
    </source>
</evidence>
<reference evidence="10" key="2">
    <citation type="submission" date="2016-10" db="EMBL/GenBank/DDBJ databases">
        <authorList>
            <person name="de Groot N.N."/>
        </authorList>
    </citation>
    <scope>NUCLEOTIDE SEQUENCE [LARGE SCALE GENOMIC DNA]</scope>
    <source>
        <strain evidence="10">CGMCC 1.8911</strain>
    </source>
</reference>
<evidence type="ECO:0000256" key="5">
    <source>
        <dbReference type="ARBA" id="ARBA00023163"/>
    </source>
</evidence>
<dbReference type="OrthoDB" id="401223at2"/>
<feature type="domain" description="HTH HARE-type" evidence="8">
    <location>
        <begin position="14"/>
        <end position="81"/>
    </location>
</feature>
<evidence type="ECO:0000256" key="2">
    <source>
        <dbReference type="ARBA" id="ARBA00022478"/>
    </source>
</evidence>
<proteinExistence type="inferred from homology"/>
<comment type="similarity">
    <text evidence="1 6">Belongs to the RpoE family.</text>
</comment>
<dbReference type="Proteomes" id="UP000242700">
    <property type="component" value="Unassembled WGS sequence"/>
</dbReference>
<dbReference type="Gene3D" id="1.10.10.1250">
    <property type="entry name" value="RNA polymerase, subunit delta, N-terminal domain"/>
    <property type="match status" value="1"/>
</dbReference>
<evidence type="ECO:0000256" key="1">
    <source>
        <dbReference type="ARBA" id="ARBA00009828"/>
    </source>
</evidence>
<evidence type="ECO:0000313" key="12">
    <source>
        <dbReference type="Proteomes" id="UP001519348"/>
    </source>
</evidence>
<reference evidence="11" key="1">
    <citation type="submission" date="2016-10" db="EMBL/GenBank/DDBJ databases">
        <authorList>
            <person name="Varghese N."/>
            <person name="Submissions S."/>
        </authorList>
    </citation>
    <scope>NUCLEOTIDE SEQUENCE [LARGE SCALE GENOMIC DNA]</scope>
    <source>
        <strain evidence="11">CGMCC 1.8911</strain>
    </source>
</reference>
<dbReference type="GO" id="GO:0000428">
    <property type="term" value="C:DNA-directed RNA polymerase complex"/>
    <property type="evidence" value="ECO:0007669"/>
    <property type="project" value="UniProtKB-KW"/>
</dbReference>
<evidence type="ECO:0000259" key="8">
    <source>
        <dbReference type="PROSITE" id="PS51913"/>
    </source>
</evidence>